<gene>
    <name evidence="3" type="primary">rbr1</name>
    <name evidence="3" type="ORF">GKJPGBOP_07941</name>
</gene>
<organism evidence="3 4">
    <name type="scientific">Streptomyces paromomycinus</name>
    <name type="common">Streptomyces rimosus subsp. paromomycinus</name>
    <dbReference type="NCBI Taxonomy" id="92743"/>
    <lineage>
        <taxon>Bacteria</taxon>
        <taxon>Bacillati</taxon>
        <taxon>Actinomycetota</taxon>
        <taxon>Actinomycetes</taxon>
        <taxon>Kitasatosporales</taxon>
        <taxon>Streptomycetaceae</taxon>
        <taxon>Streptomyces</taxon>
    </lineage>
</organism>
<dbReference type="Gene3D" id="1.20.1260.10">
    <property type="match status" value="1"/>
</dbReference>
<dbReference type="InterPro" id="IPR012347">
    <property type="entry name" value="Ferritin-like"/>
</dbReference>
<protein>
    <submittedName>
        <fullName evidence="3">Pubrerythrin-1</fullName>
    </submittedName>
</protein>
<sequence>MPQPSESLAAELRAVFAAEATTALRYAYFAHIAETEGHTQVAELFTDLADSITCAAHGHLDVLRDATPATGFRDVGDTPLNLASSVTAALEQSGETYPRLTAAALDEGGADLASWLTTLMALKKKHTARLDAALQEMARHSDEPAGDPALTGVRDDR</sequence>
<dbReference type="InterPro" id="IPR009040">
    <property type="entry name" value="Ferritin-like_diiron"/>
</dbReference>
<dbReference type="EMBL" id="BHZD01000001">
    <property type="protein sequence ID" value="GCD48145.1"/>
    <property type="molecule type" value="Genomic_DNA"/>
</dbReference>
<dbReference type="Pfam" id="PF02915">
    <property type="entry name" value="Rubrerythrin"/>
    <property type="match status" value="1"/>
</dbReference>
<evidence type="ECO:0000259" key="2">
    <source>
        <dbReference type="PROSITE" id="PS50905"/>
    </source>
</evidence>
<dbReference type="RefSeq" id="WP_125058114.1">
    <property type="nucleotide sequence ID" value="NZ_BHZD01000001.1"/>
</dbReference>
<evidence type="ECO:0000313" key="4">
    <source>
        <dbReference type="Proteomes" id="UP000286746"/>
    </source>
</evidence>
<proteinExistence type="predicted"/>
<dbReference type="InterPro" id="IPR009078">
    <property type="entry name" value="Ferritin-like_SF"/>
</dbReference>
<reference evidence="3 4" key="1">
    <citation type="submission" date="2018-11" db="EMBL/GenBank/DDBJ databases">
        <title>Whole genome sequence of Streptomyces paromomycinus NBRC 15454(T).</title>
        <authorList>
            <person name="Komaki H."/>
            <person name="Tamura T."/>
        </authorList>
    </citation>
    <scope>NUCLEOTIDE SEQUENCE [LARGE SCALE GENOMIC DNA]</scope>
    <source>
        <strain evidence="3 4">NBRC 15454</strain>
    </source>
</reference>
<dbReference type="PANTHER" id="PTHR33746">
    <property type="entry name" value="RUBRERYTHRIN"/>
    <property type="match status" value="1"/>
</dbReference>
<feature type="domain" description="Ferritin-like diiron" evidence="2">
    <location>
        <begin position="2"/>
        <end position="141"/>
    </location>
</feature>
<dbReference type="InterPro" id="IPR052753">
    <property type="entry name" value="Rbr2/Nigerythrin"/>
</dbReference>
<dbReference type="PROSITE" id="PS50905">
    <property type="entry name" value="FERRITIN_LIKE"/>
    <property type="match status" value="1"/>
</dbReference>
<evidence type="ECO:0000313" key="3">
    <source>
        <dbReference type="EMBL" id="GCD48145.1"/>
    </source>
</evidence>
<comment type="caution">
    <text evidence="3">The sequence shown here is derived from an EMBL/GenBank/DDBJ whole genome shotgun (WGS) entry which is preliminary data.</text>
</comment>
<name>A0A401WFN0_STREY</name>
<dbReference type="InterPro" id="IPR003251">
    <property type="entry name" value="Rr_diiron-bd_dom"/>
</dbReference>
<dbReference type="AlphaFoldDB" id="A0A401WFN0"/>
<keyword evidence="4" id="KW-1185">Reference proteome</keyword>
<feature type="region of interest" description="Disordered" evidence="1">
    <location>
        <begin position="137"/>
        <end position="157"/>
    </location>
</feature>
<dbReference type="GO" id="GO:0046872">
    <property type="term" value="F:metal ion binding"/>
    <property type="evidence" value="ECO:0007669"/>
    <property type="project" value="InterPro"/>
</dbReference>
<evidence type="ECO:0000256" key="1">
    <source>
        <dbReference type="SAM" id="MobiDB-lite"/>
    </source>
</evidence>
<dbReference type="GO" id="GO:0016491">
    <property type="term" value="F:oxidoreductase activity"/>
    <property type="evidence" value="ECO:0007669"/>
    <property type="project" value="InterPro"/>
</dbReference>
<dbReference type="PANTHER" id="PTHR33746:SF4">
    <property type="entry name" value="RUBRERYTHRIN"/>
    <property type="match status" value="1"/>
</dbReference>
<accession>A0A401WFN0</accession>
<dbReference type="SUPFAM" id="SSF47240">
    <property type="entry name" value="Ferritin-like"/>
    <property type="match status" value="1"/>
</dbReference>
<dbReference type="Proteomes" id="UP000286746">
    <property type="component" value="Unassembled WGS sequence"/>
</dbReference>